<organism evidence="10 11">
    <name type="scientific">Actinomycetospora atypica</name>
    <dbReference type="NCBI Taxonomy" id="1290095"/>
    <lineage>
        <taxon>Bacteria</taxon>
        <taxon>Bacillati</taxon>
        <taxon>Actinomycetota</taxon>
        <taxon>Actinomycetes</taxon>
        <taxon>Pseudonocardiales</taxon>
        <taxon>Pseudonocardiaceae</taxon>
        <taxon>Actinomycetospora</taxon>
    </lineage>
</organism>
<sequence>MCGRYALAKDPAGLAEEFDARDATDGALDTPEYNVAPTLTIPGVVDRHPRDDDGTPDPSAVERSVRAMRWGLVPSWAKDLSVGNRLINARAESLTEKPAFRRAAASRRCLVPADGWYEWLRDGKHKTPYFMTFRADSDLAGHSLALAGLWETWRPEKGADPLVSTTIVTTDSAGPLTEVHHRMPLVIPAARWAEWLDPDNDDPTDLLAPSEEILAAIEMRQVSSKVNNVRNHGAELVEEVHEVPEQQGLDLEAVNPS</sequence>
<evidence type="ECO:0000256" key="3">
    <source>
        <dbReference type="ARBA" id="ARBA00022763"/>
    </source>
</evidence>
<evidence type="ECO:0000256" key="5">
    <source>
        <dbReference type="ARBA" id="ARBA00023124"/>
    </source>
</evidence>
<evidence type="ECO:0000313" key="10">
    <source>
        <dbReference type="EMBL" id="MFC5061217.1"/>
    </source>
</evidence>
<name>A0ABV9YHC9_9PSEU</name>
<dbReference type="EMBL" id="JBHSIV010000003">
    <property type="protein sequence ID" value="MFC5061217.1"/>
    <property type="molecule type" value="Genomic_DNA"/>
</dbReference>
<evidence type="ECO:0000313" key="11">
    <source>
        <dbReference type="Proteomes" id="UP001595947"/>
    </source>
</evidence>
<keyword evidence="4 8" id="KW-0378">Hydrolase</keyword>
<comment type="caution">
    <text evidence="10">The sequence shown here is derived from an EMBL/GenBank/DDBJ whole genome shotgun (WGS) entry which is preliminary data.</text>
</comment>
<dbReference type="PANTHER" id="PTHR13604">
    <property type="entry name" value="DC12-RELATED"/>
    <property type="match status" value="1"/>
</dbReference>
<evidence type="ECO:0000256" key="1">
    <source>
        <dbReference type="ARBA" id="ARBA00008136"/>
    </source>
</evidence>
<evidence type="ECO:0000256" key="8">
    <source>
        <dbReference type="RuleBase" id="RU364100"/>
    </source>
</evidence>
<evidence type="ECO:0000256" key="6">
    <source>
        <dbReference type="ARBA" id="ARBA00023125"/>
    </source>
</evidence>
<proteinExistence type="inferred from homology"/>
<accession>A0ABV9YHC9</accession>
<keyword evidence="6" id="KW-0238">DNA-binding</keyword>
<dbReference type="Gene3D" id="3.90.1680.10">
    <property type="entry name" value="SOS response associated peptidase-like"/>
    <property type="match status" value="1"/>
</dbReference>
<keyword evidence="11" id="KW-1185">Reference proteome</keyword>
<keyword evidence="3" id="KW-0227">DNA damage</keyword>
<evidence type="ECO:0000256" key="4">
    <source>
        <dbReference type="ARBA" id="ARBA00022801"/>
    </source>
</evidence>
<evidence type="ECO:0000256" key="2">
    <source>
        <dbReference type="ARBA" id="ARBA00022670"/>
    </source>
</evidence>
<dbReference type="InterPro" id="IPR036590">
    <property type="entry name" value="SRAP-like"/>
</dbReference>
<dbReference type="Proteomes" id="UP001595947">
    <property type="component" value="Unassembled WGS sequence"/>
</dbReference>
<dbReference type="EC" id="3.4.-.-" evidence="8"/>
<dbReference type="PANTHER" id="PTHR13604:SF0">
    <property type="entry name" value="ABASIC SITE PROCESSING PROTEIN HMCES"/>
    <property type="match status" value="1"/>
</dbReference>
<reference evidence="11" key="1">
    <citation type="journal article" date="2019" name="Int. J. Syst. Evol. Microbiol.">
        <title>The Global Catalogue of Microorganisms (GCM) 10K type strain sequencing project: providing services to taxonomists for standard genome sequencing and annotation.</title>
        <authorList>
            <consortium name="The Broad Institute Genomics Platform"/>
            <consortium name="The Broad Institute Genome Sequencing Center for Infectious Disease"/>
            <person name="Wu L."/>
            <person name="Ma J."/>
        </authorList>
    </citation>
    <scope>NUCLEOTIDE SEQUENCE [LARGE SCALE GENOMIC DNA]</scope>
    <source>
        <strain evidence="11">CGMCC 4.7093</strain>
    </source>
</reference>
<dbReference type="InterPro" id="IPR003738">
    <property type="entry name" value="SRAP"/>
</dbReference>
<gene>
    <name evidence="10" type="ORF">ACFPBZ_03290</name>
</gene>
<protein>
    <recommendedName>
        <fullName evidence="8">Abasic site processing protein</fullName>
        <ecNumber evidence="8">3.4.-.-</ecNumber>
    </recommendedName>
</protein>
<keyword evidence="7" id="KW-0456">Lyase</keyword>
<comment type="similarity">
    <text evidence="1 8">Belongs to the SOS response-associated peptidase family.</text>
</comment>
<dbReference type="Pfam" id="PF02586">
    <property type="entry name" value="SRAP"/>
    <property type="match status" value="1"/>
</dbReference>
<keyword evidence="5" id="KW-0190">Covalent protein-DNA linkage</keyword>
<keyword evidence="2 8" id="KW-0645">Protease</keyword>
<evidence type="ECO:0000256" key="9">
    <source>
        <dbReference type="SAM" id="MobiDB-lite"/>
    </source>
</evidence>
<dbReference type="SUPFAM" id="SSF143081">
    <property type="entry name" value="BB1717-like"/>
    <property type="match status" value="1"/>
</dbReference>
<dbReference type="RefSeq" id="WP_378034576.1">
    <property type="nucleotide sequence ID" value="NZ_JBHSIV010000003.1"/>
</dbReference>
<evidence type="ECO:0000256" key="7">
    <source>
        <dbReference type="ARBA" id="ARBA00023239"/>
    </source>
</evidence>
<feature type="region of interest" description="Disordered" evidence="9">
    <location>
        <begin position="39"/>
        <end position="61"/>
    </location>
</feature>